<keyword evidence="6" id="KW-0460">Magnesium</keyword>
<dbReference type="InterPro" id="IPR036565">
    <property type="entry name" value="Mur-like_cat_sf"/>
</dbReference>
<feature type="non-terminal residue" evidence="9">
    <location>
        <position position="1"/>
    </location>
</feature>
<dbReference type="PANTHER" id="PTHR11136">
    <property type="entry name" value="FOLYLPOLYGLUTAMATE SYNTHASE-RELATED"/>
    <property type="match status" value="1"/>
</dbReference>
<feature type="non-terminal residue" evidence="9">
    <location>
        <position position="361"/>
    </location>
</feature>
<keyword evidence="5" id="KW-0067">ATP-binding</keyword>
<evidence type="ECO:0000256" key="1">
    <source>
        <dbReference type="ARBA" id="ARBA00008276"/>
    </source>
</evidence>
<feature type="domain" description="Mur ligase central" evidence="8">
    <location>
        <begin position="1"/>
        <end position="221"/>
    </location>
</feature>
<evidence type="ECO:0000259" key="7">
    <source>
        <dbReference type="Pfam" id="PF02875"/>
    </source>
</evidence>
<dbReference type="GO" id="GO:0005524">
    <property type="term" value="F:ATP binding"/>
    <property type="evidence" value="ECO:0007669"/>
    <property type="project" value="UniProtKB-KW"/>
</dbReference>
<keyword evidence="2" id="KW-0436">Ligase</keyword>
<dbReference type="NCBIfam" id="TIGR01499">
    <property type="entry name" value="folC"/>
    <property type="match status" value="1"/>
</dbReference>
<dbReference type="InterPro" id="IPR004101">
    <property type="entry name" value="Mur_ligase_C"/>
</dbReference>
<sequence length="361" mass="39550">AGTNGKGSVSHMLASVLQQAGYRTGLYTSPHLRDFRERILVDGEMIPKQKVVNFVDKHYDCMKELGLSFFEMSTALAFDYFDQSDVEVAVIETGLGGRLDATNLIIPIVSVITNIGLDHMALLGDTLPKIAAEKAGIIKKSIPVVIGEKSDEYNHVFDQAATAMMSKIVYAENDFACINHSTEGDFQKFSIQRHRDNKVFNLELDLTGNYQVHNILTAIAVIDLLHQETPLTISLRALTEGMRTVASGTALQGRWQKLGDKPLTICDTGHNAHGIRYVAEQLAATPHRDLYCVLGFVNDKDLSSVLPLFPKEARYIFTQPGNERALPAGKLAEKAAAYGLRGEVADTVSGALARAREMASE</sequence>
<keyword evidence="3" id="KW-0479">Metal-binding</keyword>
<evidence type="ECO:0000256" key="5">
    <source>
        <dbReference type="ARBA" id="ARBA00022840"/>
    </source>
</evidence>
<dbReference type="Gene3D" id="3.90.190.20">
    <property type="entry name" value="Mur ligase, C-terminal domain"/>
    <property type="match status" value="1"/>
</dbReference>
<dbReference type="InterPro" id="IPR013221">
    <property type="entry name" value="Mur_ligase_cen"/>
</dbReference>
<dbReference type="GO" id="GO:0004326">
    <property type="term" value="F:tetrahydrofolylpolyglutamate synthase activity"/>
    <property type="evidence" value="ECO:0007669"/>
    <property type="project" value="InterPro"/>
</dbReference>
<dbReference type="Pfam" id="PF08245">
    <property type="entry name" value="Mur_ligase_M"/>
    <property type="match status" value="1"/>
</dbReference>
<comment type="caution">
    <text evidence="9">The sequence shown here is derived from an EMBL/GenBank/DDBJ whole genome shotgun (WGS) entry which is preliminary data.</text>
</comment>
<protein>
    <submittedName>
        <fullName evidence="9">Tetrahydrofolate synthase</fullName>
    </submittedName>
</protein>
<evidence type="ECO:0000259" key="8">
    <source>
        <dbReference type="Pfam" id="PF08245"/>
    </source>
</evidence>
<comment type="similarity">
    <text evidence="1">Belongs to the folylpolyglutamate synthase family.</text>
</comment>
<reference evidence="9" key="1">
    <citation type="journal article" date="2013" name="Environ. Microbiol.">
        <title>Microbiota from the distal guts of lean and obese adolescents exhibit partial functional redundancy besides clear differences in community structure.</title>
        <authorList>
            <person name="Ferrer M."/>
            <person name="Ruiz A."/>
            <person name="Lanza F."/>
            <person name="Haange S.B."/>
            <person name="Oberbach A."/>
            <person name="Till H."/>
            <person name="Bargiela R."/>
            <person name="Campoy C."/>
            <person name="Segura M.T."/>
            <person name="Richter M."/>
            <person name="von Bergen M."/>
            <person name="Seifert J."/>
            <person name="Suarez A."/>
        </authorList>
    </citation>
    <scope>NUCLEOTIDE SEQUENCE</scope>
</reference>
<dbReference type="InterPro" id="IPR036615">
    <property type="entry name" value="Mur_ligase_C_dom_sf"/>
</dbReference>
<dbReference type="EMBL" id="AJWY01006313">
    <property type="protein sequence ID" value="EKC67211.1"/>
    <property type="molecule type" value="Genomic_DNA"/>
</dbReference>
<keyword evidence="4" id="KW-0547">Nucleotide-binding</keyword>
<feature type="domain" description="Mur ligase C-terminal" evidence="7">
    <location>
        <begin position="253"/>
        <end position="360"/>
    </location>
</feature>
<dbReference type="InterPro" id="IPR001645">
    <property type="entry name" value="Folylpolyglutamate_synth"/>
</dbReference>
<proteinExistence type="inferred from homology"/>
<gene>
    <name evidence="9" type="ORF">LEA_09418</name>
</gene>
<evidence type="ECO:0000256" key="4">
    <source>
        <dbReference type="ARBA" id="ARBA00022741"/>
    </source>
</evidence>
<evidence type="ECO:0000256" key="3">
    <source>
        <dbReference type="ARBA" id="ARBA00022723"/>
    </source>
</evidence>
<dbReference type="GO" id="GO:0005737">
    <property type="term" value="C:cytoplasm"/>
    <property type="evidence" value="ECO:0007669"/>
    <property type="project" value="TreeGrafter"/>
</dbReference>
<dbReference type="Pfam" id="PF02875">
    <property type="entry name" value="Mur_ligase_C"/>
    <property type="match status" value="1"/>
</dbReference>
<organism evidence="9">
    <name type="scientific">human gut metagenome</name>
    <dbReference type="NCBI Taxonomy" id="408170"/>
    <lineage>
        <taxon>unclassified sequences</taxon>
        <taxon>metagenomes</taxon>
        <taxon>organismal metagenomes</taxon>
    </lineage>
</organism>
<dbReference type="PROSITE" id="PS01012">
    <property type="entry name" value="FOLYLPOLYGLU_SYNT_2"/>
    <property type="match status" value="1"/>
</dbReference>
<dbReference type="SUPFAM" id="SSF53244">
    <property type="entry name" value="MurD-like peptide ligases, peptide-binding domain"/>
    <property type="match status" value="1"/>
</dbReference>
<accession>K1U6V3</accession>
<name>K1U6V3_9ZZZZ</name>
<dbReference type="AlphaFoldDB" id="K1U6V3"/>
<dbReference type="PANTHER" id="PTHR11136:SF0">
    <property type="entry name" value="DIHYDROFOLATE SYNTHETASE-RELATED"/>
    <property type="match status" value="1"/>
</dbReference>
<evidence type="ECO:0000313" key="9">
    <source>
        <dbReference type="EMBL" id="EKC67211.1"/>
    </source>
</evidence>
<evidence type="ECO:0000256" key="6">
    <source>
        <dbReference type="ARBA" id="ARBA00022842"/>
    </source>
</evidence>
<dbReference type="Gene3D" id="3.40.1190.10">
    <property type="entry name" value="Mur-like, catalytic domain"/>
    <property type="match status" value="1"/>
</dbReference>
<dbReference type="GO" id="GO:0046872">
    <property type="term" value="F:metal ion binding"/>
    <property type="evidence" value="ECO:0007669"/>
    <property type="project" value="UniProtKB-KW"/>
</dbReference>
<evidence type="ECO:0000256" key="2">
    <source>
        <dbReference type="ARBA" id="ARBA00022598"/>
    </source>
</evidence>
<dbReference type="GO" id="GO:0008841">
    <property type="term" value="F:dihydrofolate synthase activity"/>
    <property type="evidence" value="ECO:0007669"/>
    <property type="project" value="TreeGrafter"/>
</dbReference>
<dbReference type="SUPFAM" id="SSF53623">
    <property type="entry name" value="MurD-like peptide ligases, catalytic domain"/>
    <property type="match status" value="1"/>
</dbReference>
<dbReference type="InterPro" id="IPR018109">
    <property type="entry name" value="Folylpolyglutamate_synth_CS"/>
</dbReference>